<evidence type="ECO:0000256" key="5">
    <source>
        <dbReference type="PROSITE-ProRule" id="PRU10141"/>
    </source>
</evidence>
<dbReference type="SMART" id="SM00220">
    <property type="entry name" value="S_TKc"/>
    <property type="match status" value="1"/>
</dbReference>
<dbReference type="Proteomes" id="UP000031599">
    <property type="component" value="Unassembled WGS sequence"/>
</dbReference>
<keyword evidence="2 5" id="KW-0547">Nucleotide-binding</keyword>
<dbReference type="PROSITE" id="PS50011">
    <property type="entry name" value="PROTEIN_KINASE_DOM"/>
    <property type="match status" value="1"/>
</dbReference>
<evidence type="ECO:0000256" key="2">
    <source>
        <dbReference type="ARBA" id="ARBA00022741"/>
    </source>
</evidence>
<evidence type="ECO:0000313" key="7">
    <source>
        <dbReference type="EMBL" id="KIG16972.1"/>
    </source>
</evidence>
<dbReference type="EMBL" id="JMCC02000030">
    <property type="protein sequence ID" value="KIG16972.1"/>
    <property type="molecule type" value="Genomic_DNA"/>
</dbReference>
<comment type="caution">
    <text evidence="7">The sequence shown here is derived from an EMBL/GenBank/DDBJ whole genome shotgun (WGS) entry which is preliminary data.</text>
</comment>
<keyword evidence="3 7" id="KW-0418">Kinase</keyword>
<dbReference type="GO" id="GO:0004674">
    <property type="term" value="F:protein serine/threonine kinase activity"/>
    <property type="evidence" value="ECO:0007669"/>
    <property type="project" value="UniProtKB-KW"/>
</dbReference>
<dbReference type="InterPro" id="IPR011009">
    <property type="entry name" value="Kinase-like_dom_sf"/>
</dbReference>
<dbReference type="Pfam" id="PF00069">
    <property type="entry name" value="Pkinase"/>
    <property type="match status" value="1"/>
</dbReference>
<dbReference type="PANTHER" id="PTHR43289">
    <property type="entry name" value="MITOGEN-ACTIVATED PROTEIN KINASE KINASE KINASE 20-RELATED"/>
    <property type="match status" value="1"/>
</dbReference>
<protein>
    <submittedName>
        <fullName evidence="7">Serine/threonine protein kinase</fullName>
    </submittedName>
</protein>
<dbReference type="PROSITE" id="PS00107">
    <property type="entry name" value="PROTEIN_KINASE_ATP"/>
    <property type="match status" value="1"/>
</dbReference>
<evidence type="ECO:0000256" key="3">
    <source>
        <dbReference type="ARBA" id="ARBA00022777"/>
    </source>
</evidence>
<dbReference type="PANTHER" id="PTHR43289:SF6">
    <property type="entry name" value="SERINE_THREONINE-PROTEIN KINASE NEKL-3"/>
    <property type="match status" value="1"/>
</dbReference>
<dbReference type="CDD" id="cd14014">
    <property type="entry name" value="STKc_PknB_like"/>
    <property type="match status" value="1"/>
</dbReference>
<keyword evidence="4 5" id="KW-0067">ATP-binding</keyword>
<dbReference type="Gene3D" id="3.30.200.20">
    <property type="entry name" value="Phosphorylase Kinase, domain 1"/>
    <property type="match status" value="1"/>
</dbReference>
<keyword evidence="7" id="KW-0723">Serine/threonine-protein kinase</keyword>
<dbReference type="InterPro" id="IPR017441">
    <property type="entry name" value="Protein_kinase_ATP_BS"/>
</dbReference>
<reference evidence="7 8" key="1">
    <citation type="submission" date="2014-12" db="EMBL/GenBank/DDBJ databases">
        <title>Genome assembly of Enhygromyxa salina DSM 15201.</title>
        <authorList>
            <person name="Sharma G."/>
            <person name="Subramanian S."/>
        </authorList>
    </citation>
    <scope>NUCLEOTIDE SEQUENCE [LARGE SCALE GENOMIC DNA]</scope>
    <source>
        <strain evidence="7 8">DSM 15201</strain>
    </source>
</reference>
<name>A0A0C2DAQ7_9BACT</name>
<evidence type="ECO:0000256" key="4">
    <source>
        <dbReference type="ARBA" id="ARBA00022840"/>
    </source>
</evidence>
<accession>A0A0C2DAQ7</accession>
<sequence length="284" mass="31129">MIGETLLDRYTVEAELGEGGMGVVYRAVDERGQPVAIKRLHEGVATSPELVARFQREASAQAMLAHPNIAAMHAVGVTDAGQLFFVLEFIAGHDLATALERGALAPARAVKLAIQLLSGLHHAHQFGMVHRDLKPENVLLAGSGDQEQAKLIDFGLVKLLTDVLGTDECQRLTRTGVVFGTPQYMAPEQMLPEATEPVDHRCDLYAVGILLFEMLCGRRPFEAEEITQLWRAHLTQPAPSLHEIEPTLDHPDLDAILQTLLAKRPDQRFASALAVRRALETLSM</sequence>
<dbReference type="SUPFAM" id="SSF56112">
    <property type="entry name" value="Protein kinase-like (PK-like)"/>
    <property type="match status" value="1"/>
</dbReference>
<feature type="domain" description="Protein kinase" evidence="6">
    <location>
        <begin position="10"/>
        <end position="282"/>
    </location>
</feature>
<gene>
    <name evidence="7" type="ORF">DB30_03956</name>
</gene>
<dbReference type="AlphaFoldDB" id="A0A0C2DAQ7"/>
<dbReference type="GO" id="GO:0005524">
    <property type="term" value="F:ATP binding"/>
    <property type="evidence" value="ECO:0007669"/>
    <property type="project" value="UniProtKB-UniRule"/>
</dbReference>
<evidence type="ECO:0000259" key="6">
    <source>
        <dbReference type="PROSITE" id="PS50011"/>
    </source>
</evidence>
<proteinExistence type="predicted"/>
<organism evidence="7 8">
    <name type="scientific">Enhygromyxa salina</name>
    <dbReference type="NCBI Taxonomy" id="215803"/>
    <lineage>
        <taxon>Bacteria</taxon>
        <taxon>Pseudomonadati</taxon>
        <taxon>Myxococcota</taxon>
        <taxon>Polyangia</taxon>
        <taxon>Nannocystales</taxon>
        <taxon>Nannocystaceae</taxon>
        <taxon>Enhygromyxa</taxon>
    </lineage>
</organism>
<evidence type="ECO:0000256" key="1">
    <source>
        <dbReference type="ARBA" id="ARBA00022679"/>
    </source>
</evidence>
<dbReference type="PROSITE" id="PS00108">
    <property type="entry name" value="PROTEIN_KINASE_ST"/>
    <property type="match status" value="1"/>
</dbReference>
<dbReference type="InterPro" id="IPR008271">
    <property type="entry name" value="Ser/Thr_kinase_AS"/>
</dbReference>
<feature type="binding site" evidence="5">
    <location>
        <position position="38"/>
    </location>
    <ligand>
        <name>ATP</name>
        <dbReference type="ChEBI" id="CHEBI:30616"/>
    </ligand>
</feature>
<keyword evidence="1" id="KW-0808">Transferase</keyword>
<dbReference type="InterPro" id="IPR000719">
    <property type="entry name" value="Prot_kinase_dom"/>
</dbReference>
<dbReference type="Gene3D" id="1.10.510.10">
    <property type="entry name" value="Transferase(Phosphotransferase) domain 1"/>
    <property type="match status" value="1"/>
</dbReference>
<dbReference type="RefSeq" id="WP_052548811.1">
    <property type="nucleotide sequence ID" value="NZ_JMCC02000030.1"/>
</dbReference>
<evidence type="ECO:0000313" key="8">
    <source>
        <dbReference type="Proteomes" id="UP000031599"/>
    </source>
</evidence>